<evidence type="ECO:0000313" key="4">
    <source>
        <dbReference type="EMBL" id="BBA99140.1"/>
    </source>
</evidence>
<keyword evidence="2" id="KW-0012">Acyltransferase</keyword>
<reference evidence="4 5" key="1">
    <citation type="journal article" date="2010" name="J. Bacteriol.">
        <title>Biochemical characterization of a novel indole prenyltransferase from Streptomyces sp. SN-593.</title>
        <authorList>
            <person name="Takahashi S."/>
            <person name="Takagi H."/>
            <person name="Toyoda A."/>
            <person name="Uramoto M."/>
            <person name="Nogawa T."/>
            <person name="Ueki M."/>
            <person name="Sakaki Y."/>
            <person name="Osada H."/>
        </authorList>
    </citation>
    <scope>NUCLEOTIDE SEQUENCE [LARGE SCALE GENOMIC DNA]</scope>
    <source>
        <strain evidence="4 5">SN-593</strain>
    </source>
</reference>
<dbReference type="SUPFAM" id="SSF55729">
    <property type="entry name" value="Acyl-CoA N-acyltransferases (Nat)"/>
    <property type="match status" value="1"/>
</dbReference>
<dbReference type="InterPro" id="IPR000182">
    <property type="entry name" value="GNAT_dom"/>
</dbReference>
<evidence type="ECO:0000259" key="3">
    <source>
        <dbReference type="PROSITE" id="PS51186"/>
    </source>
</evidence>
<dbReference type="PROSITE" id="PS51186">
    <property type="entry name" value="GNAT"/>
    <property type="match status" value="1"/>
</dbReference>
<dbReference type="Gene3D" id="3.40.630.30">
    <property type="match status" value="1"/>
</dbReference>
<gene>
    <name evidence="4" type="ORF">RVR_5638</name>
</gene>
<keyword evidence="5" id="KW-1185">Reference proteome</keyword>
<dbReference type="PANTHER" id="PTHR43877:SF1">
    <property type="entry name" value="ACETYLTRANSFERASE"/>
    <property type="match status" value="1"/>
</dbReference>
<dbReference type="KEGG" id="arev:RVR_5638"/>
<dbReference type="PANTHER" id="PTHR43877">
    <property type="entry name" value="AMINOALKYLPHOSPHONATE N-ACETYLTRANSFERASE-RELATED-RELATED"/>
    <property type="match status" value="1"/>
</dbReference>
<organism evidence="4 5">
    <name type="scientific">Actinacidiphila reveromycinica</name>
    <dbReference type="NCBI Taxonomy" id="659352"/>
    <lineage>
        <taxon>Bacteria</taxon>
        <taxon>Bacillati</taxon>
        <taxon>Actinomycetota</taxon>
        <taxon>Actinomycetes</taxon>
        <taxon>Kitasatosporales</taxon>
        <taxon>Streptomycetaceae</taxon>
        <taxon>Actinacidiphila</taxon>
    </lineage>
</organism>
<dbReference type="CDD" id="cd04301">
    <property type="entry name" value="NAT_SF"/>
    <property type="match status" value="1"/>
</dbReference>
<evidence type="ECO:0000256" key="1">
    <source>
        <dbReference type="ARBA" id="ARBA00022679"/>
    </source>
</evidence>
<reference evidence="4 5" key="3">
    <citation type="journal article" date="2011" name="Nat. Chem. Biol.">
        <title>Reveromycin A biosynthesis uses RevG and RevJ for stereospecific spiroacetal formation.</title>
        <authorList>
            <person name="Takahashi S."/>
            <person name="Toyoda A."/>
            <person name="Sekiyama Y."/>
            <person name="Takagi H."/>
            <person name="Nogawa T."/>
            <person name="Uramoto M."/>
            <person name="Suzuki R."/>
            <person name="Koshino H."/>
            <person name="Kumano T."/>
            <person name="Panthee S."/>
            <person name="Dairi T."/>
            <person name="Ishikawa J."/>
            <person name="Ikeda H."/>
            <person name="Sakaki Y."/>
            <person name="Osada H."/>
        </authorList>
    </citation>
    <scope>NUCLEOTIDE SEQUENCE [LARGE SCALE GENOMIC DNA]</scope>
    <source>
        <strain evidence="4 5">SN-593</strain>
    </source>
</reference>
<dbReference type="Pfam" id="PF00583">
    <property type="entry name" value="Acetyltransf_1"/>
    <property type="match status" value="1"/>
</dbReference>
<evidence type="ECO:0000313" key="5">
    <source>
        <dbReference type="Proteomes" id="UP000595703"/>
    </source>
</evidence>
<reference evidence="4 5" key="2">
    <citation type="journal article" date="2011" name="J. Antibiot.">
        <title>Furaquinocins I and J: novel polyketide isoprenoid hybrid compounds from Streptomyces reveromyceticus SN-593.</title>
        <authorList>
            <person name="Panthee S."/>
            <person name="Takahashi S."/>
            <person name="Takagi H."/>
            <person name="Nogawa T."/>
            <person name="Oowada E."/>
            <person name="Uramoto M."/>
            <person name="Osada H."/>
        </authorList>
    </citation>
    <scope>NUCLEOTIDE SEQUENCE [LARGE SCALE GENOMIC DNA]</scope>
    <source>
        <strain evidence="4 5">SN-593</strain>
    </source>
</reference>
<dbReference type="Proteomes" id="UP000595703">
    <property type="component" value="Chromosome"/>
</dbReference>
<reference evidence="4 5" key="4">
    <citation type="journal article" date="2020" name="Sci. Rep.">
        <title>beta-carboline chemical signals induce reveromycin production through a LuxR family regulator in Streptomyces sp. SN-593.</title>
        <authorList>
            <person name="Panthee S."/>
            <person name="Kito N."/>
            <person name="Hayashi T."/>
            <person name="Shimizu T."/>
            <person name="Ishikawa J."/>
            <person name="Hamamoto H."/>
            <person name="Osada H."/>
            <person name="Takahashi S."/>
        </authorList>
    </citation>
    <scope>NUCLEOTIDE SEQUENCE [LARGE SCALE GENOMIC DNA]</scope>
    <source>
        <strain evidence="4 5">SN-593</strain>
    </source>
</reference>
<accession>A0A7U3VPX0</accession>
<sequence>MEYEIRPVLPAEWRRSRDLRLASLRDPVAPLAFARTYAEESVLGDDRWQQRASGVGSQQFVAVGKGVAGADGGAPVEERWVGMAVVVEERPGYFCVNAVYLVPEARGLGVADRLLAVALDWGWQRADRLHLWVHEKNPRAEAFYRRLGFGRTGRTMRSPVDVSYTEYELALDRP</sequence>
<protein>
    <submittedName>
        <fullName evidence="4">Putative acetyltransferase</fullName>
    </submittedName>
</protein>
<dbReference type="EMBL" id="AP018365">
    <property type="protein sequence ID" value="BBA99140.1"/>
    <property type="molecule type" value="Genomic_DNA"/>
</dbReference>
<dbReference type="GO" id="GO:0016747">
    <property type="term" value="F:acyltransferase activity, transferring groups other than amino-acyl groups"/>
    <property type="evidence" value="ECO:0007669"/>
    <property type="project" value="InterPro"/>
</dbReference>
<proteinExistence type="predicted"/>
<evidence type="ECO:0000256" key="2">
    <source>
        <dbReference type="ARBA" id="ARBA00023315"/>
    </source>
</evidence>
<dbReference type="RefSeq" id="WP_202235167.1">
    <property type="nucleotide sequence ID" value="NZ_AP018365.1"/>
</dbReference>
<keyword evidence="1 4" id="KW-0808">Transferase</keyword>
<dbReference type="AlphaFoldDB" id="A0A7U3VPX0"/>
<dbReference type="InterPro" id="IPR016181">
    <property type="entry name" value="Acyl_CoA_acyltransferase"/>
</dbReference>
<feature type="domain" description="N-acetyltransferase" evidence="3">
    <location>
        <begin position="3"/>
        <end position="174"/>
    </location>
</feature>
<name>A0A7U3VPX0_9ACTN</name>
<dbReference type="InterPro" id="IPR050832">
    <property type="entry name" value="Bact_Acetyltransf"/>
</dbReference>